<dbReference type="GO" id="GO:0003677">
    <property type="term" value="F:DNA binding"/>
    <property type="evidence" value="ECO:0007669"/>
    <property type="project" value="InterPro"/>
</dbReference>
<evidence type="ECO:0000256" key="3">
    <source>
        <dbReference type="ARBA" id="ARBA00022603"/>
    </source>
</evidence>
<evidence type="ECO:0000256" key="2">
    <source>
        <dbReference type="ARBA" id="ARBA00012185"/>
    </source>
</evidence>
<protein>
    <recommendedName>
        <fullName evidence="2">site-specific DNA-methyltransferase (cytosine-N(4)-specific)</fullName>
        <ecNumber evidence="2">2.1.1.113</ecNumber>
    </recommendedName>
</protein>
<keyword evidence="4" id="KW-0808">Transferase</keyword>
<dbReference type="PROSITE" id="PS00093">
    <property type="entry name" value="N4_MTASE"/>
    <property type="match status" value="1"/>
</dbReference>
<organism evidence="8">
    <name type="scientific">Thermosphaera aggregans</name>
    <dbReference type="NCBI Taxonomy" id="54254"/>
    <lineage>
        <taxon>Archaea</taxon>
        <taxon>Thermoproteota</taxon>
        <taxon>Thermoprotei</taxon>
        <taxon>Desulfurococcales</taxon>
        <taxon>Desulfurococcaceae</taxon>
        <taxon>Thermosphaera</taxon>
    </lineage>
</organism>
<dbReference type="SUPFAM" id="SSF53335">
    <property type="entry name" value="S-adenosyl-L-methionine-dependent methyltransferases"/>
    <property type="match status" value="1"/>
</dbReference>
<evidence type="ECO:0000256" key="6">
    <source>
        <dbReference type="ARBA" id="ARBA00022747"/>
    </source>
</evidence>
<dbReference type="AlphaFoldDB" id="A0A7C2G0W4"/>
<reference evidence="8" key="1">
    <citation type="journal article" date="2020" name="mSystems">
        <title>Genome- and Community-Level Interaction Insights into Carbon Utilization and Element Cycling Functions of Hydrothermarchaeota in Hydrothermal Sediment.</title>
        <authorList>
            <person name="Zhou Z."/>
            <person name="Liu Y."/>
            <person name="Xu W."/>
            <person name="Pan J."/>
            <person name="Luo Z.H."/>
            <person name="Li M."/>
        </authorList>
    </citation>
    <scope>NUCLEOTIDE SEQUENCE [LARGE SCALE GENOMIC DNA]</scope>
    <source>
        <strain evidence="8">SpSt-23</strain>
    </source>
</reference>
<evidence type="ECO:0000256" key="7">
    <source>
        <dbReference type="ARBA" id="ARBA00049120"/>
    </source>
</evidence>
<keyword evidence="6" id="KW-0680">Restriction system</keyword>
<dbReference type="GO" id="GO:0032259">
    <property type="term" value="P:methylation"/>
    <property type="evidence" value="ECO:0007669"/>
    <property type="project" value="UniProtKB-KW"/>
</dbReference>
<sequence>MILEYCLARLYGIYSYPARFTPKVFNYFFQKVNEKGLFFDPFAGFGSLSFACYLQCLDSISWDLNPMLQVFVDAGVNVLSGYSVKHVGKTIEASLSYGKPWIPSKADYWWNSEALDLVGRVWGFFRDEMAVFNPNDMRFEPLSREWSMFAILALYASRKLSFTDDSVPKWYRSKVKKSKLENLLKKHRVKALFKHYTGMKLKKLEAIREHVKKPPCEPLIEVKVVDAVTTDDYPEKISGVLTSPPYIQAQEYIRSFSWELKLMGVPAETVSRLRGLEIPYRKPAPVEIHSEEYYRILEMIGEERFKTIIQSYFTNVSVILEKTAGNLAEEGVMGVFVGDATVRGIPIPIARILKEHLENKLGMKEIIGVNNDLITKRRLFTRRRNLNPNGIKYEHLILLRKG</sequence>
<dbReference type="EC" id="2.1.1.113" evidence="2"/>
<accession>A0A7C2G0W4</accession>
<comment type="catalytic activity">
    <reaction evidence="7">
        <text>a 2'-deoxycytidine in DNA + S-adenosyl-L-methionine = an N(4)-methyl-2'-deoxycytidine in DNA + S-adenosyl-L-homocysteine + H(+)</text>
        <dbReference type="Rhea" id="RHEA:16857"/>
        <dbReference type="Rhea" id="RHEA-COMP:11369"/>
        <dbReference type="Rhea" id="RHEA-COMP:13674"/>
        <dbReference type="ChEBI" id="CHEBI:15378"/>
        <dbReference type="ChEBI" id="CHEBI:57856"/>
        <dbReference type="ChEBI" id="CHEBI:59789"/>
        <dbReference type="ChEBI" id="CHEBI:85452"/>
        <dbReference type="ChEBI" id="CHEBI:137933"/>
        <dbReference type="EC" id="2.1.1.113"/>
    </reaction>
</comment>
<keyword evidence="3" id="KW-0489">Methyltransferase</keyword>
<evidence type="ECO:0000256" key="5">
    <source>
        <dbReference type="ARBA" id="ARBA00022691"/>
    </source>
</evidence>
<dbReference type="InterPro" id="IPR029063">
    <property type="entry name" value="SAM-dependent_MTases_sf"/>
</dbReference>
<comment type="caution">
    <text evidence="8">The sequence shown here is derived from an EMBL/GenBank/DDBJ whole genome shotgun (WGS) entry which is preliminary data.</text>
</comment>
<evidence type="ECO:0000256" key="4">
    <source>
        <dbReference type="ARBA" id="ARBA00022679"/>
    </source>
</evidence>
<proteinExistence type="inferred from homology"/>
<dbReference type="GO" id="GO:0015667">
    <property type="term" value="F:site-specific DNA-methyltransferase (cytosine-N4-specific) activity"/>
    <property type="evidence" value="ECO:0007669"/>
    <property type="project" value="UniProtKB-EC"/>
</dbReference>
<dbReference type="GO" id="GO:0009307">
    <property type="term" value="P:DNA restriction-modification system"/>
    <property type="evidence" value="ECO:0007669"/>
    <property type="project" value="UniProtKB-KW"/>
</dbReference>
<evidence type="ECO:0000256" key="1">
    <source>
        <dbReference type="ARBA" id="ARBA00010203"/>
    </source>
</evidence>
<dbReference type="EMBL" id="DSJT01000008">
    <property type="protein sequence ID" value="HEF87107.1"/>
    <property type="molecule type" value="Genomic_DNA"/>
</dbReference>
<comment type="similarity">
    <text evidence="1">Belongs to the N(4)/N(6)-methyltransferase family. N(4) subfamily.</text>
</comment>
<keyword evidence="5" id="KW-0949">S-adenosyl-L-methionine</keyword>
<dbReference type="InterPro" id="IPR017985">
    <property type="entry name" value="MeTrfase_CN4_CS"/>
</dbReference>
<name>A0A7C2G0W4_9CREN</name>
<gene>
    <name evidence="8" type="ORF">ENP55_02150</name>
</gene>
<evidence type="ECO:0000313" key="8">
    <source>
        <dbReference type="EMBL" id="HEF87107.1"/>
    </source>
</evidence>